<proteinExistence type="predicted"/>
<dbReference type="Proteomes" id="UP000053719">
    <property type="component" value="Unassembled WGS sequence"/>
</dbReference>
<evidence type="ECO:0000313" key="8">
    <source>
        <dbReference type="Proteomes" id="UP000053058"/>
    </source>
</evidence>
<evidence type="ECO:0000313" key="6">
    <source>
        <dbReference type="Proteomes" id="UP000031847"/>
    </source>
</evidence>
<reference evidence="7 8" key="2">
    <citation type="submission" date="2015-10" db="EMBL/GenBank/DDBJ databases">
        <title>Draft Genome Sequences of 11 Lactococcus lactis subspecies cremoris strains.</title>
        <authorList>
            <person name="Wels M."/>
            <person name="Backus L."/>
            <person name="Boekhorst J."/>
            <person name="Dijkstra A."/>
            <person name="Beerthuizen M."/>
            <person name="Kelly W."/>
            <person name="Siezen R."/>
            <person name="Bachmann H."/>
            <person name="Van Hijum S."/>
        </authorList>
    </citation>
    <scope>NUCLEOTIDE SEQUENCE [LARGE SCALE GENOMIC DNA]</scope>
    <source>
        <strain evidence="8">KF282</strain>
        <strain evidence="9">LMG9449</strain>
        <strain evidence="10">M20</strain>
        <strain evidence="7">N42</strain>
    </source>
</reference>
<evidence type="ECO:0000313" key="9">
    <source>
        <dbReference type="Proteomes" id="UP000053612"/>
    </source>
</evidence>
<dbReference type="EMBL" id="BBSI01000040">
    <property type="protein sequence ID" value="GAM81471.1"/>
    <property type="molecule type" value="Genomic_DNA"/>
</dbReference>
<evidence type="ECO:0000313" key="2">
    <source>
        <dbReference type="EMBL" id="KSU07782.1"/>
    </source>
</evidence>
<sequence length="37" mass="4481">MSFKSANKEFVSFTDDSVSNFHNHFLEFYLKRTDFML</sequence>
<name>A0A0B8QS52_LACLL</name>
<dbReference type="EMBL" id="LKLU01000007">
    <property type="protein sequence ID" value="KSU23253.1"/>
    <property type="molecule type" value="Genomic_DNA"/>
</dbReference>
<evidence type="ECO:0000313" key="5">
    <source>
        <dbReference type="EMBL" id="KSU29903.1"/>
    </source>
</evidence>
<reference evidence="2" key="3">
    <citation type="journal article" date="2017" name="Genome Announc.">
        <title>Draft Genome Sequences of 24 Lactococcus lactis Strains.</title>
        <authorList>
            <person name="Backus L."/>
            <person name="Wels M."/>
            <person name="Boekhorst J."/>
            <person name="Dijkstra A.R."/>
            <person name="Beerthuyzen M."/>
            <person name="Kelly W.J."/>
            <person name="Siezen R.J."/>
            <person name="van Hijum S.A."/>
            <person name="Bachmann H."/>
        </authorList>
    </citation>
    <scope>NUCLEOTIDE SEQUENCE</scope>
    <source>
        <strain evidence="2">KF282</strain>
        <strain evidence="3">LMG9447</strain>
        <strain evidence="4">M20</strain>
        <strain evidence="5">N42</strain>
    </source>
</reference>
<dbReference type="EMBL" id="LKLW01000008">
    <property type="protein sequence ID" value="KSU29903.1"/>
    <property type="molecule type" value="Genomic_DNA"/>
</dbReference>
<dbReference type="Proteomes" id="UP000031847">
    <property type="component" value="Unassembled WGS sequence"/>
</dbReference>
<dbReference type="Proteomes" id="UP000052991">
    <property type="component" value="Unassembled WGS sequence"/>
</dbReference>
<evidence type="ECO:0000313" key="1">
    <source>
        <dbReference type="EMBL" id="GAM81471.1"/>
    </source>
</evidence>
<evidence type="ECO:0000313" key="10">
    <source>
        <dbReference type="Proteomes" id="UP000053719"/>
    </source>
</evidence>
<evidence type="ECO:0000313" key="7">
    <source>
        <dbReference type="Proteomes" id="UP000052991"/>
    </source>
</evidence>
<comment type="caution">
    <text evidence="1">The sequence shown here is derived from an EMBL/GenBank/DDBJ whole genome shotgun (WGS) entry which is preliminary data.</text>
</comment>
<accession>A0A0B8QS52</accession>
<dbReference type="PATRIC" id="fig|1360.100.peg.285"/>
<reference evidence="1 6" key="1">
    <citation type="submission" date="2015-01" db="EMBL/GenBank/DDBJ databases">
        <title>Lactococcus lactis subsp.lactis JCM 5805 whole genome shotgun sequence.</title>
        <authorList>
            <person name="Fujii T."/>
            <person name="Tomita Y."/>
            <person name="Ikushima S."/>
            <person name="Fujiwara D."/>
        </authorList>
    </citation>
    <scope>NUCLEOTIDE SEQUENCE [LARGE SCALE GENOMIC DNA]</scope>
    <source>
        <strain evidence="1 6">JCM 5805</strain>
    </source>
</reference>
<dbReference type="Proteomes" id="UP000053612">
    <property type="component" value="Unassembled WGS sequence"/>
</dbReference>
<protein>
    <submittedName>
        <fullName evidence="1">Uncharacterized protein</fullName>
    </submittedName>
</protein>
<dbReference type="AlphaFoldDB" id="A0A0B8QS52"/>
<dbReference type="Proteomes" id="UP000053058">
    <property type="component" value="Unassembled WGS sequence"/>
</dbReference>
<dbReference type="EMBL" id="LKLN01000009">
    <property type="protein sequence ID" value="KSU07782.1"/>
    <property type="molecule type" value="Genomic_DNA"/>
</dbReference>
<evidence type="ECO:0000313" key="3">
    <source>
        <dbReference type="EMBL" id="KSU18901.1"/>
    </source>
</evidence>
<evidence type="ECO:0000313" key="4">
    <source>
        <dbReference type="EMBL" id="KSU23253.1"/>
    </source>
</evidence>
<dbReference type="EMBL" id="LKLS01000102">
    <property type="protein sequence ID" value="KSU18901.1"/>
    <property type="molecule type" value="Genomic_DNA"/>
</dbReference>
<organism evidence="1 6">
    <name type="scientific">Lactococcus lactis subsp. lactis</name>
    <name type="common">Streptococcus lactis</name>
    <dbReference type="NCBI Taxonomy" id="1360"/>
    <lineage>
        <taxon>Bacteria</taxon>
        <taxon>Bacillati</taxon>
        <taxon>Bacillota</taxon>
        <taxon>Bacilli</taxon>
        <taxon>Lactobacillales</taxon>
        <taxon>Streptococcaceae</taxon>
        <taxon>Lactococcus</taxon>
    </lineage>
</organism>
<gene>
    <name evidence="1" type="ORF">JCM5805K_2595</name>
    <name evidence="2" type="ORF">KF282_0578</name>
    <name evidence="3" type="ORF">LMG9449_1055</name>
    <name evidence="4" type="ORF">M20_0324</name>
    <name evidence="5" type="ORF">N42_0289</name>
</gene>